<feature type="region of interest" description="Disordered" evidence="1">
    <location>
        <begin position="1"/>
        <end position="25"/>
    </location>
</feature>
<proteinExistence type="predicted"/>
<protein>
    <submittedName>
        <fullName evidence="2">Uncharacterized protein</fullName>
    </submittedName>
</protein>
<dbReference type="AlphaFoldDB" id="A0A9P6B4J6"/>
<gene>
    <name evidence="2" type="ORF">BS47DRAFT_1339458</name>
</gene>
<name>A0A9P6B4J6_9AGAM</name>
<reference evidence="2" key="1">
    <citation type="journal article" date="2020" name="Nat. Commun.">
        <title>Large-scale genome sequencing of mycorrhizal fungi provides insights into the early evolution of symbiotic traits.</title>
        <authorList>
            <person name="Miyauchi S."/>
            <person name="Kiss E."/>
            <person name="Kuo A."/>
            <person name="Drula E."/>
            <person name="Kohler A."/>
            <person name="Sanchez-Garcia M."/>
            <person name="Morin E."/>
            <person name="Andreopoulos B."/>
            <person name="Barry K.W."/>
            <person name="Bonito G."/>
            <person name="Buee M."/>
            <person name="Carver A."/>
            <person name="Chen C."/>
            <person name="Cichocki N."/>
            <person name="Clum A."/>
            <person name="Culley D."/>
            <person name="Crous P.W."/>
            <person name="Fauchery L."/>
            <person name="Girlanda M."/>
            <person name="Hayes R.D."/>
            <person name="Keri Z."/>
            <person name="LaButti K."/>
            <person name="Lipzen A."/>
            <person name="Lombard V."/>
            <person name="Magnuson J."/>
            <person name="Maillard F."/>
            <person name="Murat C."/>
            <person name="Nolan M."/>
            <person name="Ohm R.A."/>
            <person name="Pangilinan J."/>
            <person name="Pereira M.F."/>
            <person name="Perotto S."/>
            <person name="Peter M."/>
            <person name="Pfister S."/>
            <person name="Riley R."/>
            <person name="Sitrit Y."/>
            <person name="Stielow J.B."/>
            <person name="Szollosi G."/>
            <person name="Zifcakova L."/>
            <person name="Stursova M."/>
            <person name="Spatafora J.W."/>
            <person name="Tedersoo L."/>
            <person name="Vaario L.M."/>
            <person name="Yamada A."/>
            <person name="Yan M."/>
            <person name="Wang P."/>
            <person name="Xu J."/>
            <person name="Bruns T."/>
            <person name="Baldrian P."/>
            <person name="Vilgalys R."/>
            <person name="Dunand C."/>
            <person name="Henrissat B."/>
            <person name="Grigoriev I.V."/>
            <person name="Hibbett D."/>
            <person name="Nagy L.G."/>
            <person name="Martin F.M."/>
        </authorList>
    </citation>
    <scope>NUCLEOTIDE SEQUENCE</scope>
    <source>
        <strain evidence="2">UP504</strain>
    </source>
</reference>
<keyword evidence="3" id="KW-1185">Reference proteome</keyword>
<sequence length="108" mass="11601">MMVSDPKSVESFTHGHHRSFNSPNGARLQASPLCNGQGGVVKSKHVHFDRCGSLSDDHLRPGRSRLGIYAMFRYSSLIATLVSHSLPLSSSAQAFSLTNNGSIALTFG</sequence>
<evidence type="ECO:0000256" key="1">
    <source>
        <dbReference type="SAM" id="MobiDB-lite"/>
    </source>
</evidence>
<dbReference type="EMBL" id="MU128931">
    <property type="protein sequence ID" value="KAF9517593.1"/>
    <property type="molecule type" value="Genomic_DNA"/>
</dbReference>
<organism evidence="2 3">
    <name type="scientific">Hydnum rufescens UP504</name>
    <dbReference type="NCBI Taxonomy" id="1448309"/>
    <lineage>
        <taxon>Eukaryota</taxon>
        <taxon>Fungi</taxon>
        <taxon>Dikarya</taxon>
        <taxon>Basidiomycota</taxon>
        <taxon>Agaricomycotina</taxon>
        <taxon>Agaricomycetes</taxon>
        <taxon>Cantharellales</taxon>
        <taxon>Hydnaceae</taxon>
        <taxon>Hydnum</taxon>
    </lineage>
</organism>
<accession>A0A9P6B4J6</accession>
<dbReference type="Proteomes" id="UP000886523">
    <property type="component" value="Unassembled WGS sequence"/>
</dbReference>
<comment type="caution">
    <text evidence="2">The sequence shown here is derived from an EMBL/GenBank/DDBJ whole genome shotgun (WGS) entry which is preliminary data.</text>
</comment>
<evidence type="ECO:0000313" key="2">
    <source>
        <dbReference type="EMBL" id="KAF9517593.1"/>
    </source>
</evidence>
<evidence type="ECO:0000313" key="3">
    <source>
        <dbReference type="Proteomes" id="UP000886523"/>
    </source>
</evidence>